<name>A0A4Y7T778_COPMI</name>
<comment type="caution">
    <text evidence="3">The sequence shown here is derived from an EMBL/GenBank/DDBJ whole genome shotgun (WGS) entry which is preliminary data.</text>
</comment>
<feature type="region of interest" description="Disordered" evidence="1">
    <location>
        <begin position="168"/>
        <end position="386"/>
    </location>
</feature>
<sequence>MNAPTWTTLRTLILTCILLGATAAPVNHPSDPQTSQPNGVAGSTRIPERSRWYPPRPQTPATGLPHFEETRNRPWYPPRPQTPGTGLLHFGELRQPTQPSPLRQSTEIHQPVPRYPAGRPPPHRQETLPVAPALPNTARPGPRRQQTLPAPLPQDFWSPNQVIPQVPYPAPYPPGPGQRWHPSHGTGNEPEGPFIPPNAFPNPPPTNGHDRVGDEAGQGMKTPADAAPGGSGTLQRGTKSAPLPKGGVSHGVLPKQSGLLNQSGPRSLAKALASKIKKLRGATPLKKTVPSNRLSSKGRVLRGAKSSQKPSLLAKRPTKQGFLEPQRGVLTSKRPVPVLKGSKSRKPVSDIPKKPVVNAKASQLQARPPAAPRKGMARVEMGATKM</sequence>
<evidence type="ECO:0000256" key="1">
    <source>
        <dbReference type="SAM" id="MobiDB-lite"/>
    </source>
</evidence>
<evidence type="ECO:0000313" key="4">
    <source>
        <dbReference type="Proteomes" id="UP000298030"/>
    </source>
</evidence>
<organism evidence="3 4">
    <name type="scientific">Coprinellus micaceus</name>
    <name type="common">Glistening ink-cap mushroom</name>
    <name type="synonym">Coprinus micaceus</name>
    <dbReference type="NCBI Taxonomy" id="71717"/>
    <lineage>
        <taxon>Eukaryota</taxon>
        <taxon>Fungi</taxon>
        <taxon>Dikarya</taxon>
        <taxon>Basidiomycota</taxon>
        <taxon>Agaricomycotina</taxon>
        <taxon>Agaricomycetes</taxon>
        <taxon>Agaricomycetidae</taxon>
        <taxon>Agaricales</taxon>
        <taxon>Agaricineae</taxon>
        <taxon>Psathyrellaceae</taxon>
        <taxon>Coprinellus</taxon>
    </lineage>
</organism>
<keyword evidence="4" id="KW-1185">Reference proteome</keyword>
<reference evidence="3 4" key="1">
    <citation type="journal article" date="2019" name="Nat. Ecol. Evol.">
        <title>Megaphylogeny resolves global patterns of mushroom evolution.</title>
        <authorList>
            <person name="Varga T."/>
            <person name="Krizsan K."/>
            <person name="Foldi C."/>
            <person name="Dima B."/>
            <person name="Sanchez-Garcia M."/>
            <person name="Sanchez-Ramirez S."/>
            <person name="Szollosi G.J."/>
            <person name="Szarkandi J.G."/>
            <person name="Papp V."/>
            <person name="Albert L."/>
            <person name="Andreopoulos W."/>
            <person name="Angelini C."/>
            <person name="Antonin V."/>
            <person name="Barry K.W."/>
            <person name="Bougher N.L."/>
            <person name="Buchanan P."/>
            <person name="Buyck B."/>
            <person name="Bense V."/>
            <person name="Catcheside P."/>
            <person name="Chovatia M."/>
            <person name="Cooper J."/>
            <person name="Damon W."/>
            <person name="Desjardin D."/>
            <person name="Finy P."/>
            <person name="Geml J."/>
            <person name="Haridas S."/>
            <person name="Hughes K."/>
            <person name="Justo A."/>
            <person name="Karasinski D."/>
            <person name="Kautmanova I."/>
            <person name="Kiss B."/>
            <person name="Kocsube S."/>
            <person name="Kotiranta H."/>
            <person name="LaButti K.M."/>
            <person name="Lechner B.E."/>
            <person name="Liimatainen K."/>
            <person name="Lipzen A."/>
            <person name="Lukacs Z."/>
            <person name="Mihaltcheva S."/>
            <person name="Morgado L.N."/>
            <person name="Niskanen T."/>
            <person name="Noordeloos M.E."/>
            <person name="Ohm R.A."/>
            <person name="Ortiz-Santana B."/>
            <person name="Ovrebo C."/>
            <person name="Racz N."/>
            <person name="Riley R."/>
            <person name="Savchenko A."/>
            <person name="Shiryaev A."/>
            <person name="Soop K."/>
            <person name="Spirin V."/>
            <person name="Szebenyi C."/>
            <person name="Tomsovsky M."/>
            <person name="Tulloss R.E."/>
            <person name="Uehling J."/>
            <person name="Grigoriev I.V."/>
            <person name="Vagvolgyi C."/>
            <person name="Papp T."/>
            <person name="Martin F.M."/>
            <person name="Miettinen O."/>
            <person name="Hibbett D.S."/>
            <person name="Nagy L.G."/>
        </authorList>
    </citation>
    <scope>NUCLEOTIDE SEQUENCE [LARGE SCALE GENOMIC DNA]</scope>
    <source>
        <strain evidence="3 4">FP101781</strain>
    </source>
</reference>
<evidence type="ECO:0000313" key="3">
    <source>
        <dbReference type="EMBL" id="TEB29841.1"/>
    </source>
</evidence>
<feature type="signal peptide" evidence="2">
    <location>
        <begin position="1"/>
        <end position="23"/>
    </location>
</feature>
<gene>
    <name evidence="3" type="ORF">FA13DRAFT_1792775</name>
</gene>
<feature type="compositionally biased region" description="Polar residues" evidence="1">
    <location>
        <begin position="95"/>
        <end position="108"/>
    </location>
</feature>
<keyword evidence="2" id="KW-0732">Signal</keyword>
<feature type="chain" id="PRO_5021261868" evidence="2">
    <location>
        <begin position="24"/>
        <end position="386"/>
    </location>
</feature>
<accession>A0A4Y7T778</accession>
<dbReference type="EMBL" id="QPFP01000025">
    <property type="protein sequence ID" value="TEB29841.1"/>
    <property type="molecule type" value="Genomic_DNA"/>
</dbReference>
<evidence type="ECO:0000256" key="2">
    <source>
        <dbReference type="SAM" id="SignalP"/>
    </source>
</evidence>
<proteinExistence type="predicted"/>
<feature type="region of interest" description="Disordered" evidence="1">
    <location>
        <begin position="27"/>
        <end position="154"/>
    </location>
</feature>
<dbReference type="Proteomes" id="UP000298030">
    <property type="component" value="Unassembled WGS sequence"/>
</dbReference>
<dbReference type="AlphaFoldDB" id="A0A4Y7T778"/>
<feature type="compositionally biased region" description="Pro residues" evidence="1">
    <location>
        <begin position="193"/>
        <end position="206"/>
    </location>
</feature>
<protein>
    <submittedName>
        <fullName evidence="3">Uncharacterized protein</fullName>
    </submittedName>
</protein>